<organism evidence="3 4">
    <name type="scientific">Larkinella insperata</name>
    <dbReference type="NCBI Taxonomy" id="332158"/>
    <lineage>
        <taxon>Bacteria</taxon>
        <taxon>Pseudomonadati</taxon>
        <taxon>Bacteroidota</taxon>
        <taxon>Cytophagia</taxon>
        <taxon>Cytophagales</taxon>
        <taxon>Spirosomataceae</taxon>
        <taxon>Larkinella</taxon>
    </lineage>
</organism>
<dbReference type="PANTHER" id="PTHR32060:SF30">
    <property type="entry name" value="CARBOXY-TERMINAL PROCESSING PROTEASE CTPA"/>
    <property type="match status" value="1"/>
</dbReference>
<dbReference type="RefSeq" id="WP_265990774.1">
    <property type="nucleotide sequence ID" value="NZ_CP110973.1"/>
</dbReference>
<dbReference type="SUPFAM" id="SSF52096">
    <property type="entry name" value="ClpP/crotonase"/>
    <property type="match status" value="1"/>
</dbReference>
<reference evidence="4" key="1">
    <citation type="journal article" date="2019" name="Int. J. Syst. Evol. Microbiol.">
        <title>The Global Catalogue of Microorganisms (GCM) 10K type strain sequencing project: providing services to taxonomists for standard genome sequencing and annotation.</title>
        <authorList>
            <consortium name="The Broad Institute Genomics Platform"/>
            <consortium name="The Broad Institute Genome Sequencing Center for Infectious Disease"/>
            <person name="Wu L."/>
            <person name="Ma J."/>
        </authorList>
    </citation>
    <scope>NUCLEOTIDE SEQUENCE [LARGE SCALE GENOMIC DNA]</scope>
    <source>
        <strain evidence="4">CCUG 55608</strain>
    </source>
</reference>
<gene>
    <name evidence="3" type="ORF">ACFQ4C_17685</name>
</gene>
<dbReference type="PANTHER" id="PTHR32060">
    <property type="entry name" value="TAIL-SPECIFIC PROTEASE"/>
    <property type="match status" value="1"/>
</dbReference>
<protein>
    <submittedName>
        <fullName evidence="3">S41 family peptidase</fullName>
    </submittedName>
</protein>
<dbReference type="InterPro" id="IPR036034">
    <property type="entry name" value="PDZ_sf"/>
</dbReference>
<dbReference type="Pfam" id="PF03572">
    <property type="entry name" value="Peptidase_S41"/>
    <property type="match status" value="1"/>
</dbReference>
<evidence type="ECO:0000313" key="4">
    <source>
        <dbReference type="Proteomes" id="UP001597116"/>
    </source>
</evidence>
<dbReference type="CDD" id="cd07562">
    <property type="entry name" value="Peptidase_S41_TRI"/>
    <property type="match status" value="1"/>
</dbReference>
<proteinExistence type="predicted"/>
<name>A0ABW3Q9X4_9BACT</name>
<dbReference type="SMART" id="SM00245">
    <property type="entry name" value="TSPc"/>
    <property type="match status" value="1"/>
</dbReference>
<comment type="caution">
    <text evidence="3">The sequence shown here is derived from an EMBL/GenBank/DDBJ whole genome shotgun (WGS) entry which is preliminary data.</text>
</comment>
<feature type="chain" id="PRO_5047108577" evidence="1">
    <location>
        <begin position="20"/>
        <end position="553"/>
    </location>
</feature>
<accession>A0ABW3Q9X4</accession>
<dbReference type="EMBL" id="JBHTLP010000011">
    <property type="protein sequence ID" value="MFD1142962.1"/>
    <property type="molecule type" value="Genomic_DNA"/>
</dbReference>
<evidence type="ECO:0000313" key="3">
    <source>
        <dbReference type="EMBL" id="MFD1142962.1"/>
    </source>
</evidence>
<dbReference type="Gene3D" id="3.90.226.10">
    <property type="entry name" value="2-enoyl-CoA Hydratase, Chain A, domain 1"/>
    <property type="match status" value="1"/>
</dbReference>
<dbReference type="Proteomes" id="UP001597116">
    <property type="component" value="Unassembled WGS sequence"/>
</dbReference>
<evidence type="ECO:0000256" key="1">
    <source>
        <dbReference type="SAM" id="SignalP"/>
    </source>
</evidence>
<dbReference type="Gene3D" id="2.30.42.10">
    <property type="match status" value="1"/>
</dbReference>
<sequence length="553" mass="62169">MRVISVWFCFVLVSFTAHAQSPGSLEQTDAYIKIWGLLKYYHPTVCAGSLNWDSVFVAQLPQVTTATSPDQFNQQMTDWIRSLGDLSTRPALPTEYDRQINFNQPHDWFASTPILSTATVALLKDVVRYRHTGPKQYVKIQSPGIAVVQNEQPYADIAYPTESYRLLALARYWNIIAYFFPYRYLTDQPWNEVLTTLIPPIRDAKNATAYLQTLRVLAAKVNDSHSRMIGNPHRVKVLEEANFYLPIQATVIDRKLVITGFRHPATAESLGLQPGDAILTIDQDSIPSRIARYAPLLGASNQAVVHRDVAEYLIWQATDSAVVTFQRGNQLLNRTVRLATLGEFRDEGNPVSSKPAYSILAENVGYINIGQLEASQVKKIFRKLKKTQGLIIDLRTYPKSFLSYPKLCNCLSTASTRFVKYLYPNLSYPGTFRASVNYCGQQRDRPPYAGKIAILVNEYTQSMGEFFAMAFRTLPRSTIIGSQTAGADGDITTIPLPGGYRVLMTGSGIYYPDMRPTQRIGIVADRAVAPTIEGIRQGRDEILERAMHYLKEP</sequence>
<feature type="domain" description="Tail specific protease" evidence="2">
    <location>
        <begin position="334"/>
        <end position="529"/>
    </location>
</feature>
<dbReference type="InterPro" id="IPR029045">
    <property type="entry name" value="ClpP/crotonase-like_dom_sf"/>
</dbReference>
<keyword evidence="4" id="KW-1185">Reference proteome</keyword>
<dbReference type="InterPro" id="IPR005151">
    <property type="entry name" value="Tail-specific_protease"/>
</dbReference>
<keyword evidence="1" id="KW-0732">Signal</keyword>
<evidence type="ECO:0000259" key="2">
    <source>
        <dbReference type="SMART" id="SM00245"/>
    </source>
</evidence>
<feature type="signal peptide" evidence="1">
    <location>
        <begin position="1"/>
        <end position="19"/>
    </location>
</feature>